<dbReference type="SUPFAM" id="SSF103473">
    <property type="entry name" value="MFS general substrate transporter"/>
    <property type="match status" value="1"/>
</dbReference>
<feature type="transmembrane region" description="Helical" evidence="6">
    <location>
        <begin position="337"/>
        <end position="355"/>
    </location>
</feature>
<dbReference type="InterPro" id="IPR024671">
    <property type="entry name" value="Atg22-like"/>
</dbReference>
<feature type="transmembrane region" description="Helical" evidence="6">
    <location>
        <begin position="111"/>
        <end position="129"/>
    </location>
</feature>
<keyword evidence="3 6" id="KW-0812">Transmembrane</keyword>
<evidence type="ECO:0000313" key="8">
    <source>
        <dbReference type="EMBL" id="CAB4945498.1"/>
    </source>
</evidence>
<name>A0A6J7JPC9_9ZZZZ</name>
<dbReference type="EMBL" id="CAFBNO010000002">
    <property type="protein sequence ID" value="CAB4945498.1"/>
    <property type="molecule type" value="Genomic_DNA"/>
</dbReference>
<feature type="transmembrane region" description="Helical" evidence="6">
    <location>
        <begin position="432"/>
        <end position="450"/>
    </location>
</feature>
<sequence length="462" mass="49478">MTQVFLLWFWNVNLADSHRGLARVLAMTSETKAPSKLATWAWSLWDWAEQPYPTIIQTFIFATYITSSYFGDPNVLSGQLGIAGAIAGVAVAISAPVFGRRSDDAGNRKRWLLINSGFLIAIMVASYFVAPSPEFLIFGLVLYAIGSVVQETAFINYYAMLKQVTTPKNIGKVSGFAWGLGYVGGIILLLVSLIGFVLPDNPWFGISTDNAENIRVLYLFAAAWMFIFTIPLALFVPEVAKTKESTKVSILESYKALFRQIVELRKRSPEALKFLIASAVYRDGLAGVFTFGAILGSVAFGFSKTGVIFFGIAANIVAGLGAALGGILDDRIGTKRTIVGSLAGLVIAGLAVFAFASVGPITYWIGGLALCLFVGPAQASSRTFVARFTPDGREGEIFGLYQTTGRAASFLSPTLWTISLSLAAAAGIANTAIFGILGIVIVLIVGLVLMSRVHPAPQLHVD</sequence>
<dbReference type="GO" id="GO:0012505">
    <property type="term" value="C:endomembrane system"/>
    <property type="evidence" value="ECO:0007669"/>
    <property type="project" value="UniProtKB-SubCell"/>
</dbReference>
<feature type="transmembrane region" description="Helical" evidence="6">
    <location>
        <begin position="274"/>
        <end position="300"/>
    </location>
</feature>
<keyword evidence="4 6" id="KW-1133">Transmembrane helix</keyword>
<reference evidence="8" key="1">
    <citation type="submission" date="2020-05" db="EMBL/GenBank/DDBJ databases">
        <authorList>
            <person name="Chiriac C."/>
            <person name="Salcher M."/>
            <person name="Ghai R."/>
            <person name="Kavagutti S V."/>
        </authorList>
    </citation>
    <scope>NUCLEOTIDE SEQUENCE</scope>
</reference>
<evidence type="ECO:0000256" key="2">
    <source>
        <dbReference type="ARBA" id="ARBA00022448"/>
    </source>
</evidence>
<dbReference type="InterPro" id="IPR020846">
    <property type="entry name" value="MFS_dom"/>
</dbReference>
<accession>A0A6J7JPC9</accession>
<evidence type="ECO:0000256" key="5">
    <source>
        <dbReference type="ARBA" id="ARBA00023136"/>
    </source>
</evidence>
<dbReference type="PROSITE" id="PS50850">
    <property type="entry name" value="MFS"/>
    <property type="match status" value="1"/>
</dbReference>
<feature type="transmembrane region" description="Helical" evidence="6">
    <location>
        <begin position="361"/>
        <end position="379"/>
    </location>
</feature>
<keyword evidence="5 6" id="KW-0472">Membrane</keyword>
<evidence type="ECO:0000256" key="4">
    <source>
        <dbReference type="ARBA" id="ARBA00022989"/>
    </source>
</evidence>
<feature type="transmembrane region" description="Helical" evidence="6">
    <location>
        <begin position="407"/>
        <end position="426"/>
    </location>
</feature>
<dbReference type="Gene3D" id="1.20.1250.20">
    <property type="entry name" value="MFS general substrate transporter like domains"/>
    <property type="match status" value="1"/>
</dbReference>
<evidence type="ECO:0000256" key="3">
    <source>
        <dbReference type="ARBA" id="ARBA00022692"/>
    </source>
</evidence>
<evidence type="ECO:0000256" key="1">
    <source>
        <dbReference type="ARBA" id="ARBA00004127"/>
    </source>
</evidence>
<dbReference type="InterPro" id="IPR036259">
    <property type="entry name" value="MFS_trans_sf"/>
</dbReference>
<proteinExistence type="predicted"/>
<dbReference type="AlphaFoldDB" id="A0A6J7JPC9"/>
<evidence type="ECO:0000256" key="6">
    <source>
        <dbReference type="SAM" id="Phobius"/>
    </source>
</evidence>
<feature type="transmembrane region" description="Helical" evidence="6">
    <location>
        <begin position="217"/>
        <end position="237"/>
    </location>
</feature>
<dbReference type="PANTHER" id="PTHR23519">
    <property type="entry name" value="AUTOPHAGY-RELATED PROTEIN 22"/>
    <property type="match status" value="1"/>
</dbReference>
<organism evidence="8">
    <name type="scientific">freshwater metagenome</name>
    <dbReference type="NCBI Taxonomy" id="449393"/>
    <lineage>
        <taxon>unclassified sequences</taxon>
        <taxon>metagenomes</taxon>
        <taxon>ecological metagenomes</taxon>
    </lineage>
</organism>
<dbReference type="Pfam" id="PF11700">
    <property type="entry name" value="ATG22"/>
    <property type="match status" value="1"/>
</dbReference>
<gene>
    <name evidence="8" type="ORF">UFOPK3837_00088</name>
</gene>
<keyword evidence="2" id="KW-0813">Transport</keyword>
<comment type="subcellular location">
    <subcellularLocation>
        <location evidence="1">Endomembrane system</location>
        <topology evidence="1">Multi-pass membrane protein</topology>
    </subcellularLocation>
</comment>
<protein>
    <submittedName>
        <fullName evidence="8">Unannotated protein</fullName>
    </submittedName>
</protein>
<feature type="transmembrane region" description="Helical" evidence="6">
    <location>
        <begin position="80"/>
        <end position="99"/>
    </location>
</feature>
<feature type="transmembrane region" description="Helical" evidence="6">
    <location>
        <begin position="306"/>
        <end position="325"/>
    </location>
</feature>
<dbReference type="InterPro" id="IPR050495">
    <property type="entry name" value="ATG22/LtaA_families"/>
</dbReference>
<feature type="domain" description="Major facilitator superfamily (MFS) profile" evidence="7">
    <location>
        <begin position="1"/>
        <end position="453"/>
    </location>
</feature>
<feature type="transmembrane region" description="Helical" evidence="6">
    <location>
        <begin position="135"/>
        <end position="155"/>
    </location>
</feature>
<dbReference type="GO" id="GO:0022857">
    <property type="term" value="F:transmembrane transporter activity"/>
    <property type="evidence" value="ECO:0007669"/>
    <property type="project" value="InterPro"/>
</dbReference>
<evidence type="ECO:0000259" key="7">
    <source>
        <dbReference type="PROSITE" id="PS50850"/>
    </source>
</evidence>
<feature type="transmembrane region" description="Helical" evidence="6">
    <location>
        <begin position="176"/>
        <end position="197"/>
    </location>
</feature>
<dbReference type="PANTHER" id="PTHR23519:SF1">
    <property type="entry name" value="AUTOPHAGY-RELATED PROTEIN 22"/>
    <property type="match status" value="1"/>
</dbReference>